<dbReference type="PANTHER" id="PTHR10545:SF29">
    <property type="entry name" value="GH14572P-RELATED"/>
    <property type="match status" value="1"/>
</dbReference>
<comment type="caution">
    <text evidence="4">The sequence shown here is derived from an EMBL/GenBank/DDBJ whole genome shotgun (WGS) entry which is preliminary data.</text>
</comment>
<feature type="domain" description="N-acetyltransferase" evidence="3">
    <location>
        <begin position="1"/>
        <end position="154"/>
    </location>
</feature>
<dbReference type="InterPro" id="IPR016181">
    <property type="entry name" value="Acyl_CoA_acyltransferase"/>
</dbReference>
<dbReference type="InterPro" id="IPR051016">
    <property type="entry name" value="Diverse_Substrate_AcTransf"/>
</dbReference>
<keyword evidence="1" id="KW-0808">Transferase</keyword>
<protein>
    <submittedName>
        <fullName evidence="4">GNAT family N-acetyltransferase</fullName>
    </submittedName>
</protein>
<evidence type="ECO:0000313" key="5">
    <source>
        <dbReference type="Proteomes" id="UP001271890"/>
    </source>
</evidence>
<dbReference type="RefSeq" id="WP_319930685.1">
    <property type="nucleotide sequence ID" value="NZ_VCDN01000048.1"/>
</dbReference>
<evidence type="ECO:0000256" key="1">
    <source>
        <dbReference type="ARBA" id="ARBA00022679"/>
    </source>
</evidence>
<dbReference type="Gene3D" id="3.40.630.30">
    <property type="match status" value="1"/>
</dbReference>
<keyword evidence="5" id="KW-1185">Reference proteome</keyword>
<accession>A0ABU4SBT9</accession>
<dbReference type="EMBL" id="VCDN01000048">
    <property type="protein sequence ID" value="MDX7988281.1"/>
    <property type="molecule type" value="Genomic_DNA"/>
</dbReference>
<dbReference type="SUPFAM" id="SSF55729">
    <property type="entry name" value="Acyl-CoA N-acyltransferases (Nat)"/>
    <property type="match status" value="1"/>
</dbReference>
<gene>
    <name evidence="4" type="ORF">FE392_13220</name>
</gene>
<evidence type="ECO:0000256" key="2">
    <source>
        <dbReference type="ARBA" id="ARBA00023315"/>
    </source>
</evidence>
<dbReference type="CDD" id="cd04301">
    <property type="entry name" value="NAT_SF"/>
    <property type="match status" value="1"/>
</dbReference>
<dbReference type="PANTHER" id="PTHR10545">
    <property type="entry name" value="DIAMINE N-ACETYLTRANSFERASE"/>
    <property type="match status" value="1"/>
</dbReference>
<dbReference type="Proteomes" id="UP001271890">
    <property type="component" value="Unassembled WGS sequence"/>
</dbReference>
<evidence type="ECO:0000259" key="3">
    <source>
        <dbReference type="PROSITE" id="PS51186"/>
    </source>
</evidence>
<dbReference type="Pfam" id="PF00583">
    <property type="entry name" value="Acetyltransf_1"/>
    <property type="match status" value="1"/>
</dbReference>
<evidence type="ECO:0000313" key="4">
    <source>
        <dbReference type="EMBL" id="MDX7988281.1"/>
    </source>
</evidence>
<organism evidence="4 5">
    <name type="scientific">Xenorhabdus santafensis</name>
    <dbReference type="NCBI Taxonomy" id="2582833"/>
    <lineage>
        <taxon>Bacteria</taxon>
        <taxon>Pseudomonadati</taxon>
        <taxon>Pseudomonadota</taxon>
        <taxon>Gammaproteobacteria</taxon>
        <taxon>Enterobacterales</taxon>
        <taxon>Morganellaceae</taxon>
        <taxon>Xenorhabdus</taxon>
    </lineage>
</organism>
<sequence length="154" mass="17435">MVIRTASTQDIEAILSLYSVLFTEMSAMQPDRIQAAEQDRDFVISSINDDEYHLLVAEDENGEIKGFAIAQEQKSQPYNALVSRSYGYVIDLIVSRESRSLGIGQKLLAGMKEWAQKNNYSHLELTVLSKNTKAIQFYEREGYQDVSKVMSISL</sequence>
<reference evidence="5" key="1">
    <citation type="journal article" date="2024" name="Toxins">
        <title>Genome Sequence Analysis of Native Xenorhabdus Strains Isolated from Entomopathogenic Nematodes in Argentina.</title>
        <authorList>
            <person name="Palma L."/>
            <person name="Frizzo L."/>
            <person name="Kaiser S."/>
            <person name="Berry C."/>
            <person name="Caballero P."/>
            <person name="Bode H.B."/>
            <person name="Del Valle E.E."/>
        </authorList>
    </citation>
    <scope>NUCLEOTIDE SEQUENCE [LARGE SCALE GENOMIC DNA]</scope>
    <source>
        <strain evidence="5">12</strain>
    </source>
</reference>
<dbReference type="InterPro" id="IPR000182">
    <property type="entry name" value="GNAT_dom"/>
</dbReference>
<dbReference type="PROSITE" id="PS51186">
    <property type="entry name" value="GNAT"/>
    <property type="match status" value="1"/>
</dbReference>
<keyword evidence="2" id="KW-0012">Acyltransferase</keyword>
<name>A0ABU4SBT9_9GAMM</name>
<proteinExistence type="predicted"/>